<evidence type="ECO:0000259" key="4">
    <source>
        <dbReference type="Pfam" id="PF20243"/>
    </source>
</evidence>
<gene>
    <name evidence="5" type="ORF">SAMN05216474_1254</name>
</gene>
<dbReference type="InterPro" id="IPR026444">
    <property type="entry name" value="Secre_tail"/>
</dbReference>
<reference evidence="5 6" key="1">
    <citation type="submission" date="2016-10" db="EMBL/GenBank/DDBJ databases">
        <authorList>
            <person name="de Groot N.N."/>
        </authorList>
    </citation>
    <scope>NUCLEOTIDE SEQUENCE [LARGE SCALE GENOMIC DNA]</scope>
    <source>
        <strain evidence="5 6">CGMCC 1.7005</strain>
    </source>
</reference>
<keyword evidence="6" id="KW-1185">Reference proteome</keyword>
<keyword evidence="1 2" id="KW-0732">Signal</keyword>
<evidence type="ECO:0000256" key="1">
    <source>
        <dbReference type="ARBA" id="ARBA00022729"/>
    </source>
</evidence>
<evidence type="ECO:0000313" key="6">
    <source>
        <dbReference type="Proteomes" id="UP000236454"/>
    </source>
</evidence>
<feature type="chain" id="PRO_5014796330" evidence="2">
    <location>
        <begin position="19"/>
        <end position="319"/>
    </location>
</feature>
<evidence type="ECO:0000313" key="5">
    <source>
        <dbReference type="EMBL" id="SFT54998.1"/>
    </source>
</evidence>
<dbReference type="Proteomes" id="UP000236454">
    <property type="component" value="Unassembled WGS sequence"/>
</dbReference>
<evidence type="ECO:0000259" key="3">
    <source>
        <dbReference type="Pfam" id="PF18962"/>
    </source>
</evidence>
<accession>A0A1I6YXG2</accession>
<feature type="domain" description="Copper-binding protein MbnP-like" evidence="4">
    <location>
        <begin position="21"/>
        <end position="206"/>
    </location>
</feature>
<name>A0A1I6YXG2_9FLAO</name>
<dbReference type="AlphaFoldDB" id="A0A1I6YXG2"/>
<organism evidence="5 6">
    <name type="scientific">Lishizhenia tianjinensis</name>
    <dbReference type="NCBI Taxonomy" id="477690"/>
    <lineage>
        <taxon>Bacteria</taxon>
        <taxon>Pseudomonadati</taxon>
        <taxon>Bacteroidota</taxon>
        <taxon>Flavobacteriia</taxon>
        <taxon>Flavobacteriales</taxon>
        <taxon>Crocinitomicaceae</taxon>
        <taxon>Lishizhenia</taxon>
    </lineage>
</organism>
<protein>
    <submittedName>
        <fullName evidence="5">Por secretion system C-terminal sorting domain-containing protein</fullName>
    </submittedName>
</protein>
<dbReference type="Pfam" id="PF20243">
    <property type="entry name" value="MbnP"/>
    <property type="match status" value="1"/>
</dbReference>
<dbReference type="Pfam" id="PF18962">
    <property type="entry name" value="Por_Secre_tail"/>
    <property type="match status" value="1"/>
</dbReference>
<feature type="signal peptide" evidence="2">
    <location>
        <begin position="1"/>
        <end position="18"/>
    </location>
</feature>
<dbReference type="RefSeq" id="WP_170853690.1">
    <property type="nucleotide sequence ID" value="NZ_FPAS01000001.1"/>
</dbReference>
<dbReference type="EMBL" id="FPAS01000001">
    <property type="protein sequence ID" value="SFT54998.1"/>
    <property type="molecule type" value="Genomic_DNA"/>
</dbReference>
<evidence type="ECO:0000256" key="2">
    <source>
        <dbReference type="SAM" id="SignalP"/>
    </source>
</evidence>
<sequence length="319" mass="34712">MKNLLLFCALVFAGFANAQVDVNLLIHHTFNNQTPVMNTPGLIRNGEEIKFTRIQYYITRISVIHDGNQVTPISDDTVALVNVDHGLNTTIELGEVNATTLEGVKFHIGVYAPVNNENPSLQPAGHPLAPSLPNMHWGWAAGYRFAALEGVAGTNFSQMWQLHGLGNSNYFETDEIMTGSTVINGVQTLEVHADYSGALNGLSVSQGLISHGEIGEAKKMLQNFSTDVFYPSAIASTEKVATPATEIIAFPNPSTDGHVNISSNKEMTTLYIYDAAGTLITESSIENKKEAQIQLENKGVYLLKVMDVDGVLTTRKIVY</sequence>
<dbReference type="STRING" id="477690.SAMN05216474_1254"/>
<proteinExistence type="predicted"/>
<dbReference type="InterPro" id="IPR046863">
    <property type="entry name" value="MbnP-like_dom"/>
</dbReference>
<dbReference type="NCBIfam" id="TIGR04183">
    <property type="entry name" value="Por_Secre_tail"/>
    <property type="match status" value="1"/>
</dbReference>
<feature type="domain" description="Secretion system C-terminal sorting" evidence="3">
    <location>
        <begin position="250"/>
        <end position="317"/>
    </location>
</feature>